<dbReference type="Gene3D" id="2.60.120.560">
    <property type="entry name" value="Exo-inulinase, domain 1"/>
    <property type="match status" value="1"/>
</dbReference>
<feature type="region of interest" description="Disordered" evidence="1">
    <location>
        <begin position="347"/>
        <end position="422"/>
    </location>
</feature>
<dbReference type="PANTHER" id="PTHR40274">
    <property type="entry name" value="VIRGINIAMYCIN B LYASE"/>
    <property type="match status" value="1"/>
</dbReference>
<dbReference type="Proteomes" id="UP000635565">
    <property type="component" value="Unassembled WGS sequence"/>
</dbReference>
<evidence type="ECO:0000256" key="2">
    <source>
        <dbReference type="SAM" id="SignalP"/>
    </source>
</evidence>
<evidence type="ECO:0000313" key="3">
    <source>
        <dbReference type="EMBL" id="GHO84615.1"/>
    </source>
</evidence>
<reference evidence="3 4" key="1">
    <citation type="journal article" date="2021" name="Int. J. Syst. Evol. Microbiol.">
        <title>Reticulibacter mediterranei gen. nov., sp. nov., within the new family Reticulibacteraceae fam. nov., and Ktedonospora formicarum gen. nov., sp. nov., Ktedonobacter robiniae sp. nov., Dictyobacter formicarum sp. nov. and Dictyobacter arantiisoli sp. nov., belonging to the class Ktedonobacteria.</title>
        <authorList>
            <person name="Yabe S."/>
            <person name="Zheng Y."/>
            <person name="Wang C.M."/>
            <person name="Sakai Y."/>
            <person name="Abe K."/>
            <person name="Yokota A."/>
            <person name="Donadio S."/>
            <person name="Cavaletti L."/>
            <person name="Monciardini P."/>
        </authorList>
    </citation>
    <scope>NUCLEOTIDE SEQUENCE [LARGE SCALE GENOMIC DNA]</scope>
    <source>
        <strain evidence="3 4">SOSP1-9</strain>
    </source>
</reference>
<dbReference type="Gene3D" id="2.130.10.10">
    <property type="entry name" value="YVTN repeat-like/Quinoprotein amine dehydrogenase"/>
    <property type="match status" value="1"/>
</dbReference>
<dbReference type="InterPro" id="IPR051344">
    <property type="entry name" value="Vgb"/>
</dbReference>
<feature type="signal peptide" evidence="2">
    <location>
        <begin position="1"/>
        <end position="20"/>
    </location>
</feature>
<protein>
    <recommendedName>
        <fullName evidence="5">SMP-30/Gluconolactonase/LRE-like region domain-containing protein</fullName>
    </recommendedName>
</protein>
<dbReference type="PANTHER" id="PTHR40274:SF3">
    <property type="entry name" value="VIRGINIAMYCIN B LYASE"/>
    <property type="match status" value="1"/>
</dbReference>
<dbReference type="EMBL" id="BNJJ01000006">
    <property type="protein sequence ID" value="GHO84615.1"/>
    <property type="molecule type" value="Genomic_DNA"/>
</dbReference>
<accession>A0ABQ3VFQ5</accession>
<feature type="compositionally biased region" description="Pro residues" evidence="1">
    <location>
        <begin position="352"/>
        <end position="370"/>
    </location>
</feature>
<dbReference type="Pfam" id="PF24684">
    <property type="entry name" value="Vgb_lyase"/>
    <property type="match status" value="1"/>
</dbReference>
<keyword evidence="4" id="KW-1185">Reference proteome</keyword>
<gene>
    <name evidence="3" type="ORF">KSZ_26210</name>
</gene>
<dbReference type="InterPro" id="IPR015943">
    <property type="entry name" value="WD40/YVTN_repeat-like_dom_sf"/>
</dbReference>
<sequence length="610" mass="65174">MVALISVVLMSISYILPAQAAAPAVTDFSVQVGTNPWGTAFDQAGHVWVALPGCDPTPTCSTTVPPGKINVYDAKTQALLRSYTLPVNYAQAFFLAVDAQGNVWFAMPMANALGVLHPQTGLYQQWQVPTAGAGPWDLAVDAQGKIWFTEHYSNKIGSFDPQTQKFVEIATPAINSVPYGIAVDAADNVWFTENNDAVGLIGEYTAHGQLQEYKVRVAPASGLTPHLIAVDPTGNIWWSEGFAGAIGRLQVSAARPGTNNGVSEYVYPRPCQVCGVHTSGISVDRNGLVWFADSLQNMVGSFPSTGSGAFTIYNSPTANSHIHDGVNVDAQNTVWFTEEFGNNLGRIVPASSQPPVPINDPLPTVSPPVLEPGHTPTSTPPVNQTGTPTSSPAGNGGVPPVHVPPTGTDGSGSGDHLPPMPTRLIAQDTFQHHDHPFWGRASDGHAWGGDANMIHTFSINEQHGIVSHGGTNYSAVLGPAVADAEVVFSGSISAFKDTNIGAVLRWSDGNNWYKAYIDGEQLVVQKKLYGRTTILGHYMFPARAHHMYNLRFQVDGNVLRARAWSTGSPEPSHWLVTATDNTFKRGFCGLRMLVQNSAVASIASFKAFAK</sequence>
<feature type="compositionally biased region" description="Low complexity" evidence="1">
    <location>
        <begin position="398"/>
        <end position="408"/>
    </location>
</feature>
<evidence type="ECO:0008006" key="5">
    <source>
        <dbReference type="Google" id="ProtNLM"/>
    </source>
</evidence>
<dbReference type="SUPFAM" id="SSF101898">
    <property type="entry name" value="NHL repeat"/>
    <property type="match status" value="1"/>
</dbReference>
<name>A0ABQ3VFQ5_9CHLR</name>
<evidence type="ECO:0000313" key="4">
    <source>
        <dbReference type="Proteomes" id="UP000635565"/>
    </source>
</evidence>
<dbReference type="RefSeq" id="WP_201362221.1">
    <property type="nucleotide sequence ID" value="NZ_BNJJ01000006.1"/>
</dbReference>
<evidence type="ECO:0000256" key="1">
    <source>
        <dbReference type="SAM" id="MobiDB-lite"/>
    </source>
</evidence>
<feature type="compositionally biased region" description="Polar residues" evidence="1">
    <location>
        <begin position="375"/>
        <end position="391"/>
    </location>
</feature>
<dbReference type="SUPFAM" id="SSF63829">
    <property type="entry name" value="Calcium-dependent phosphotriesterase"/>
    <property type="match status" value="1"/>
</dbReference>
<organism evidence="3 4">
    <name type="scientific">Dictyobacter formicarum</name>
    <dbReference type="NCBI Taxonomy" id="2778368"/>
    <lineage>
        <taxon>Bacteria</taxon>
        <taxon>Bacillati</taxon>
        <taxon>Chloroflexota</taxon>
        <taxon>Ktedonobacteria</taxon>
        <taxon>Ktedonobacterales</taxon>
        <taxon>Dictyobacteraceae</taxon>
        <taxon>Dictyobacter</taxon>
    </lineage>
</organism>
<proteinExistence type="predicted"/>
<feature type="chain" id="PRO_5047203899" description="SMP-30/Gluconolactonase/LRE-like region domain-containing protein" evidence="2">
    <location>
        <begin position="21"/>
        <end position="610"/>
    </location>
</feature>
<comment type="caution">
    <text evidence="3">The sequence shown here is derived from an EMBL/GenBank/DDBJ whole genome shotgun (WGS) entry which is preliminary data.</text>
</comment>
<keyword evidence="2" id="KW-0732">Signal</keyword>